<evidence type="ECO:0000256" key="2">
    <source>
        <dbReference type="SAM" id="Phobius"/>
    </source>
</evidence>
<feature type="compositionally biased region" description="Basic and acidic residues" evidence="1">
    <location>
        <begin position="1"/>
        <end position="13"/>
    </location>
</feature>
<dbReference type="AlphaFoldDB" id="A0A4Q0AI69"/>
<proteinExistence type="predicted"/>
<comment type="caution">
    <text evidence="3">The sequence shown here is derived from an EMBL/GenBank/DDBJ whole genome shotgun (WGS) entry which is preliminary data.</text>
</comment>
<keyword evidence="4" id="KW-1185">Reference proteome</keyword>
<feature type="compositionally biased region" description="Low complexity" evidence="1">
    <location>
        <begin position="21"/>
        <end position="37"/>
    </location>
</feature>
<sequence>MDNIPRRSIDHGQRSSAPQSAQMAQPVPPVSVSSAPQPIRPSGEKVAKKNRRLKPLLIGLLGLIVIVGLIFGGLVVSGKFTGGTAIDSSKYQAVFLSNGQVYFGKLQNSSGEYLKLTNVFYLQTKTDPTAQNPQTTAAAGSNVELIKLGSEIHGPEDQMLISRSQVLFYENLKPDGRVSQSISNYVKK</sequence>
<name>A0A4Q0AI69_9BACT</name>
<keyword evidence="2" id="KW-1133">Transmembrane helix</keyword>
<organism evidence="3 4">
    <name type="scientific">Candidatus Microsaccharimonas sossegonensis</name>
    <dbReference type="NCBI Taxonomy" id="2506948"/>
    <lineage>
        <taxon>Bacteria</taxon>
        <taxon>Candidatus Saccharimonadota</taxon>
        <taxon>Candidatus Saccharimonadia</taxon>
        <taxon>Candidatus Saccharimonadales</taxon>
        <taxon>Candidatus Saccharimonadaceae</taxon>
        <taxon>Candidatus Microsaccharimonas</taxon>
    </lineage>
</organism>
<dbReference type="EMBL" id="SCKX01000001">
    <property type="protein sequence ID" value="RWZ78318.1"/>
    <property type="molecule type" value="Genomic_DNA"/>
</dbReference>
<accession>A0A4Q0AI69</accession>
<reference evidence="3" key="1">
    <citation type="submission" date="2019-01" db="EMBL/GenBank/DDBJ databases">
        <title>Genomic signatures and co-occurrence patterns of the ultra-small Saccharimodia (Patescibacteria phylum) suggest a symbiotic lifestyle.</title>
        <authorList>
            <person name="Lemos L."/>
            <person name="Medeiros J."/>
            <person name="Andreote F."/>
            <person name="Fernandes G."/>
            <person name="Varani A."/>
            <person name="Oliveira G."/>
            <person name="Pylro V."/>
        </authorList>
    </citation>
    <scope>NUCLEOTIDE SEQUENCE [LARGE SCALE GENOMIC DNA]</scope>
    <source>
        <strain evidence="3">AMD02</strain>
    </source>
</reference>
<feature type="transmembrane region" description="Helical" evidence="2">
    <location>
        <begin position="56"/>
        <end position="76"/>
    </location>
</feature>
<dbReference type="Proteomes" id="UP000289257">
    <property type="component" value="Unassembled WGS sequence"/>
</dbReference>
<evidence type="ECO:0000313" key="3">
    <source>
        <dbReference type="EMBL" id="RWZ78318.1"/>
    </source>
</evidence>
<protein>
    <submittedName>
        <fullName evidence="3">Uncharacterized protein</fullName>
    </submittedName>
</protein>
<gene>
    <name evidence="3" type="ORF">EOT05_00950</name>
</gene>
<keyword evidence="2" id="KW-0472">Membrane</keyword>
<feature type="region of interest" description="Disordered" evidence="1">
    <location>
        <begin position="1"/>
        <end position="46"/>
    </location>
</feature>
<keyword evidence="2" id="KW-0812">Transmembrane</keyword>
<evidence type="ECO:0000256" key="1">
    <source>
        <dbReference type="SAM" id="MobiDB-lite"/>
    </source>
</evidence>
<evidence type="ECO:0000313" key="4">
    <source>
        <dbReference type="Proteomes" id="UP000289257"/>
    </source>
</evidence>